<reference evidence="3 4" key="1">
    <citation type="submission" date="2015-09" db="EMBL/GenBank/DDBJ databases">
        <authorList>
            <consortium name="Pathogen Informatics"/>
        </authorList>
    </citation>
    <scope>NUCLEOTIDE SEQUENCE [LARGE SCALE GENOMIC DNA]</scope>
    <source>
        <strain evidence="3 4">2789STDY5608891</strain>
    </source>
</reference>
<dbReference type="GeneID" id="97390114"/>
<dbReference type="STRING" id="39490.ERS852448_02298"/>
<evidence type="ECO:0000259" key="2">
    <source>
        <dbReference type="SMART" id="SM00900"/>
    </source>
</evidence>
<feature type="chain" id="PRO_5008013341" evidence="1">
    <location>
        <begin position="28"/>
        <end position="145"/>
    </location>
</feature>
<dbReference type="AlphaFoldDB" id="A0A173UVI1"/>
<protein>
    <submittedName>
        <fullName evidence="3">Predicted NADH:ubiquinone oxidoreductase, subunit RnfG</fullName>
    </submittedName>
</protein>
<keyword evidence="1" id="KW-0732">Signal</keyword>
<feature type="signal peptide" evidence="1">
    <location>
        <begin position="1"/>
        <end position="27"/>
    </location>
</feature>
<dbReference type="RefSeq" id="WP_022036430.1">
    <property type="nucleotide sequence ID" value="NZ_CBCTYR010000033.1"/>
</dbReference>
<feature type="domain" description="FMN-binding" evidence="2">
    <location>
        <begin position="68"/>
        <end position="142"/>
    </location>
</feature>
<dbReference type="Proteomes" id="UP000095492">
    <property type="component" value="Unassembled WGS sequence"/>
</dbReference>
<accession>A0A173UVI1</accession>
<keyword evidence="3" id="KW-0830">Ubiquinone</keyword>
<dbReference type="Gene3D" id="3.90.1010.20">
    <property type="match status" value="1"/>
</dbReference>
<evidence type="ECO:0000313" key="3">
    <source>
        <dbReference type="EMBL" id="CUN19053.1"/>
    </source>
</evidence>
<dbReference type="SMART" id="SM00900">
    <property type="entry name" value="FMN_bind"/>
    <property type="match status" value="1"/>
</dbReference>
<dbReference type="OrthoDB" id="9806398at2"/>
<dbReference type="GO" id="GO:0016020">
    <property type="term" value="C:membrane"/>
    <property type="evidence" value="ECO:0007669"/>
    <property type="project" value="InterPro"/>
</dbReference>
<proteinExistence type="predicted"/>
<evidence type="ECO:0000313" key="4">
    <source>
        <dbReference type="Proteomes" id="UP000095492"/>
    </source>
</evidence>
<gene>
    <name evidence="3" type="ORF">ERS852448_02298</name>
</gene>
<dbReference type="Pfam" id="PF04205">
    <property type="entry name" value="FMN_bind"/>
    <property type="match status" value="1"/>
</dbReference>
<evidence type="ECO:0000256" key="1">
    <source>
        <dbReference type="SAM" id="SignalP"/>
    </source>
</evidence>
<name>A0A173UVI1_EUBRA</name>
<organism evidence="3 4">
    <name type="scientific">Eubacterium ramulus</name>
    <dbReference type="NCBI Taxonomy" id="39490"/>
    <lineage>
        <taxon>Bacteria</taxon>
        <taxon>Bacillati</taxon>
        <taxon>Bacillota</taxon>
        <taxon>Clostridia</taxon>
        <taxon>Eubacteriales</taxon>
        <taxon>Eubacteriaceae</taxon>
        <taxon>Eubacterium</taxon>
    </lineage>
</organism>
<sequence length="145" mass="14975">MKKFWIRTINVCVIVAALIGYSKVTLAHEQTDAAAKAEADRKNAEIAAEAGETGGSYTDGIYQGTATGFGGDITVEVTITDGRIAAVDILSAEKEDSAYLTMANDIIPEILDAQSADVDTISGATFSSTGIKNATAQALAKGGAR</sequence>
<dbReference type="GO" id="GO:0010181">
    <property type="term" value="F:FMN binding"/>
    <property type="evidence" value="ECO:0007669"/>
    <property type="project" value="InterPro"/>
</dbReference>
<dbReference type="EMBL" id="CYYA01000017">
    <property type="protein sequence ID" value="CUN19053.1"/>
    <property type="molecule type" value="Genomic_DNA"/>
</dbReference>
<dbReference type="InterPro" id="IPR007329">
    <property type="entry name" value="FMN-bd"/>
</dbReference>